<dbReference type="KEGG" id="mtun:MTUNDRAET4_3787"/>
<dbReference type="EMBL" id="LR536450">
    <property type="protein sequence ID" value="VFU10668.1"/>
    <property type="molecule type" value="Genomic_DNA"/>
</dbReference>
<keyword evidence="1" id="KW-1133">Transmembrane helix</keyword>
<proteinExistence type="predicted"/>
<keyword evidence="1" id="KW-0812">Transmembrane</keyword>
<feature type="transmembrane region" description="Helical" evidence="1">
    <location>
        <begin position="65"/>
        <end position="92"/>
    </location>
</feature>
<reference evidence="2 3" key="1">
    <citation type="submission" date="2019-03" db="EMBL/GenBank/DDBJ databases">
        <authorList>
            <person name="Kox A.R. M."/>
        </authorList>
    </citation>
    <scope>NUCLEOTIDE SEQUENCE [LARGE SCALE GENOMIC DNA]</scope>
    <source>
        <strain evidence="2">MTUNDRAET4 annotated genome</strain>
    </source>
</reference>
<organism evidence="2 3">
    <name type="scientific">Methylocella tundrae</name>
    <dbReference type="NCBI Taxonomy" id="227605"/>
    <lineage>
        <taxon>Bacteria</taxon>
        <taxon>Pseudomonadati</taxon>
        <taxon>Pseudomonadota</taxon>
        <taxon>Alphaproteobacteria</taxon>
        <taxon>Hyphomicrobiales</taxon>
        <taxon>Beijerinckiaceae</taxon>
        <taxon>Methylocella</taxon>
    </lineage>
</organism>
<gene>
    <name evidence="2" type="ORF">MTUNDRAET4_3787</name>
</gene>
<sequence length="110" mass="11901">MTLLARLHMLFVRAALRRAAGRSALMALLSSLHMLFMSAAAGRAAPTFAAGLAAFTTLSRRVGRILVALFAGLHVLFVRSATGMLFLCHCIIPLKIIVIRPGYNHSVWPS</sequence>
<evidence type="ECO:0000313" key="3">
    <source>
        <dbReference type="Proteomes" id="UP000294360"/>
    </source>
</evidence>
<keyword evidence="1" id="KW-0472">Membrane</keyword>
<accession>A0A4V6IN13</accession>
<evidence type="ECO:0000256" key="1">
    <source>
        <dbReference type="SAM" id="Phobius"/>
    </source>
</evidence>
<dbReference type="Proteomes" id="UP000294360">
    <property type="component" value="Chromosome"/>
</dbReference>
<evidence type="ECO:0000313" key="2">
    <source>
        <dbReference type="EMBL" id="VFU10668.1"/>
    </source>
</evidence>
<protein>
    <submittedName>
        <fullName evidence="2">Uncharacterized protein</fullName>
    </submittedName>
</protein>
<name>A0A4V6IN13_METTU</name>
<dbReference type="AlphaFoldDB" id="A0A4V6IN13"/>